<dbReference type="GO" id="GO:0097367">
    <property type="term" value="F:carbohydrate derivative binding"/>
    <property type="evidence" value="ECO:0007669"/>
    <property type="project" value="InterPro"/>
</dbReference>
<dbReference type="Gene3D" id="3.40.50.10490">
    <property type="entry name" value="Glucose-6-phosphate isomerase like protein, domain 1"/>
    <property type="match status" value="1"/>
</dbReference>
<name>A0A0F3GK63_9BACT</name>
<accession>A0A0F3GK63</accession>
<organism evidence="1 2">
    <name type="scientific">Candidatus Magnetobacterium bavaricum</name>
    <dbReference type="NCBI Taxonomy" id="29290"/>
    <lineage>
        <taxon>Bacteria</taxon>
        <taxon>Pseudomonadati</taxon>
        <taxon>Nitrospirota</taxon>
        <taxon>Thermodesulfovibrionia</taxon>
        <taxon>Thermodesulfovibrionales</taxon>
        <taxon>Candidatus Magnetobacteriaceae</taxon>
        <taxon>Candidatus Magnetobacterium</taxon>
    </lineage>
</organism>
<dbReference type="SUPFAM" id="SSF53697">
    <property type="entry name" value="SIS domain"/>
    <property type="match status" value="1"/>
</dbReference>
<gene>
    <name evidence="1" type="ORF">MBAV_005517</name>
</gene>
<dbReference type="AlphaFoldDB" id="A0A0F3GK63"/>
<reference evidence="1 2" key="1">
    <citation type="submission" date="2015-02" db="EMBL/GenBank/DDBJ databases">
        <title>Single-cell genomics of uncultivated deep-branching MTB reveals a conserved set of magnetosome genes.</title>
        <authorList>
            <person name="Kolinko S."/>
            <person name="Richter M."/>
            <person name="Glockner F.O."/>
            <person name="Brachmann A."/>
            <person name="Schuler D."/>
        </authorList>
    </citation>
    <scope>NUCLEOTIDE SEQUENCE [LARGE SCALE GENOMIC DNA]</scope>
    <source>
        <strain evidence="1">TM-1</strain>
    </source>
</reference>
<comment type="caution">
    <text evidence="1">The sequence shown here is derived from an EMBL/GenBank/DDBJ whole genome shotgun (WGS) entry which is preliminary data.</text>
</comment>
<protein>
    <submittedName>
        <fullName evidence="1">Sugar isomerase (SIS)</fullName>
    </submittedName>
</protein>
<evidence type="ECO:0000313" key="1">
    <source>
        <dbReference type="EMBL" id="KJU82300.1"/>
    </source>
</evidence>
<dbReference type="Proteomes" id="UP000033423">
    <property type="component" value="Unassembled WGS sequence"/>
</dbReference>
<evidence type="ECO:0000313" key="2">
    <source>
        <dbReference type="Proteomes" id="UP000033423"/>
    </source>
</evidence>
<dbReference type="GO" id="GO:0016853">
    <property type="term" value="F:isomerase activity"/>
    <property type="evidence" value="ECO:0007669"/>
    <property type="project" value="UniProtKB-KW"/>
</dbReference>
<dbReference type="InterPro" id="IPR046348">
    <property type="entry name" value="SIS_dom_sf"/>
</dbReference>
<proteinExistence type="predicted"/>
<keyword evidence="2" id="KW-1185">Reference proteome</keyword>
<keyword evidence="1" id="KW-0413">Isomerase</keyword>
<dbReference type="EMBL" id="LACI01002373">
    <property type="protein sequence ID" value="KJU82300.1"/>
    <property type="molecule type" value="Genomic_DNA"/>
</dbReference>
<dbReference type="GO" id="GO:1901135">
    <property type="term" value="P:carbohydrate derivative metabolic process"/>
    <property type="evidence" value="ECO:0007669"/>
    <property type="project" value="InterPro"/>
</dbReference>
<sequence>MADLTNIFQRLNLNEFKVFIDELTEAFNRGSQIFICGNGGSAATSSHFVCDINKGVSYGKNNRFKVFVLADFITIEYSDFSRIEVGYPLSYIAGSYLAGANYFDKRPSINILNGKKKVR</sequence>